<keyword evidence="2" id="KW-0560">Oxidoreductase</keyword>
<evidence type="ECO:0000313" key="2">
    <source>
        <dbReference type="EMBL" id="MDT0438320.1"/>
    </source>
</evidence>
<dbReference type="Proteomes" id="UP001183535">
    <property type="component" value="Unassembled WGS sequence"/>
</dbReference>
<dbReference type="GO" id="GO:0016491">
    <property type="term" value="F:oxidoreductase activity"/>
    <property type="evidence" value="ECO:0007669"/>
    <property type="project" value="UniProtKB-KW"/>
</dbReference>
<dbReference type="RefSeq" id="WP_093835386.1">
    <property type="nucleotide sequence ID" value="NZ_JAVRES010000016.1"/>
</dbReference>
<evidence type="ECO:0000259" key="1">
    <source>
        <dbReference type="Pfam" id="PF00296"/>
    </source>
</evidence>
<name>A0ABD5EWT0_9ACTN</name>
<dbReference type="Pfam" id="PF00296">
    <property type="entry name" value="Bac_luciferase"/>
    <property type="match status" value="1"/>
</dbReference>
<keyword evidence="3" id="KW-1185">Reference proteome</keyword>
<evidence type="ECO:0000313" key="3">
    <source>
        <dbReference type="Proteomes" id="UP001183535"/>
    </source>
</evidence>
<protein>
    <submittedName>
        <fullName evidence="2">LLM class flavin-dependent oxidoreductase</fullName>
        <ecNumber evidence="2">1.-.-.-</ecNumber>
    </submittedName>
</protein>
<dbReference type="PANTHER" id="PTHR30137:SF15">
    <property type="entry name" value="BLL6902 PROTEIN"/>
    <property type="match status" value="1"/>
</dbReference>
<proteinExistence type="predicted"/>
<accession>A0ABD5EWT0</accession>
<dbReference type="InterPro" id="IPR011251">
    <property type="entry name" value="Luciferase-like_dom"/>
</dbReference>
<dbReference type="InterPro" id="IPR050766">
    <property type="entry name" value="Bact_Lucif_Oxidored"/>
</dbReference>
<comment type="caution">
    <text evidence="2">The sequence shown here is derived from an EMBL/GenBank/DDBJ whole genome shotgun (WGS) entry which is preliminary data.</text>
</comment>
<dbReference type="SUPFAM" id="SSF51679">
    <property type="entry name" value="Bacterial luciferase-like"/>
    <property type="match status" value="1"/>
</dbReference>
<dbReference type="EC" id="1.-.-.-" evidence="2"/>
<sequence length="346" mass="37798">MTRTPLAALSFLTPGSFADEDPAPGLEDTLHLFEYGERLGFDGAWIRRRHLEHGVGSAAVFLAAAGQRTRRVELGCAVIPIGWETPFRLAEDLSLADVLSGGRLQVGFSTGTPHAELLGDLVHDGDWRSLDLSYGRVARVVGHLRGEYLGGRDTVIRSPGSTQRPRLQPYAAGLVDRVWYGGGSLRSARWAARTGLHLLTGNVVSGERSDDFTTAQLGLLSAYEEALDGTTRTRTAVGRVVVPLDTADAATRARYRAWAAGRHRRTLAPQGPARTLFAPDLVGTAGEILERLAADPVVARVAELRIELPYEFRREEYEQILYDVRHLIAPGLGWRPTEPPALRAVR</sequence>
<gene>
    <name evidence="2" type="ORF">RM877_26910</name>
</gene>
<dbReference type="PANTHER" id="PTHR30137">
    <property type="entry name" value="LUCIFERASE-LIKE MONOOXYGENASE"/>
    <property type="match status" value="1"/>
</dbReference>
<dbReference type="InterPro" id="IPR036661">
    <property type="entry name" value="Luciferase-like_sf"/>
</dbReference>
<reference evidence="3" key="1">
    <citation type="submission" date="2023-07" db="EMBL/GenBank/DDBJ databases">
        <title>30 novel species of actinomycetes from the DSMZ collection.</title>
        <authorList>
            <person name="Nouioui I."/>
        </authorList>
    </citation>
    <scope>NUCLEOTIDE SEQUENCE [LARGE SCALE GENOMIC DNA]</scope>
    <source>
        <strain evidence="3">DSM 41981</strain>
    </source>
</reference>
<organism evidence="2 3">
    <name type="scientific">Streptomyces doudnae</name>
    <dbReference type="NCBI Taxonomy" id="3075536"/>
    <lineage>
        <taxon>Bacteria</taxon>
        <taxon>Bacillati</taxon>
        <taxon>Actinomycetota</taxon>
        <taxon>Actinomycetes</taxon>
        <taxon>Kitasatosporales</taxon>
        <taxon>Streptomycetaceae</taxon>
        <taxon>Streptomyces</taxon>
    </lineage>
</organism>
<feature type="domain" description="Luciferase-like" evidence="1">
    <location>
        <begin position="13"/>
        <end position="273"/>
    </location>
</feature>
<dbReference type="AlphaFoldDB" id="A0ABD5EWT0"/>
<dbReference type="Gene3D" id="3.20.20.30">
    <property type="entry name" value="Luciferase-like domain"/>
    <property type="match status" value="1"/>
</dbReference>
<dbReference type="EMBL" id="JAVRES010000016">
    <property type="protein sequence ID" value="MDT0438320.1"/>
    <property type="molecule type" value="Genomic_DNA"/>
</dbReference>